<feature type="region of interest" description="Disordered" evidence="3">
    <location>
        <begin position="139"/>
        <end position="174"/>
    </location>
</feature>
<feature type="compositionally biased region" description="Low complexity" evidence="3">
    <location>
        <begin position="397"/>
        <end position="408"/>
    </location>
</feature>
<evidence type="ECO:0000313" key="5">
    <source>
        <dbReference type="EMBL" id="CEH12679.1"/>
    </source>
</evidence>
<dbReference type="PANTHER" id="PTHR15398">
    <property type="entry name" value="BROMODOMAIN-CONTAINING PROTEIN 8"/>
    <property type="match status" value="1"/>
</dbReference>
<dbReference type="InterPro" id="IPR036427">
    <property type="entry name" value="Bromodomain-like_sf"/>
</dbReference>
<feature type="compositionally biased region" description="Low complexity" evidence="3">
    <location>
        <begin position="326"/>
        <end position="338"/>
    </location>
</feature>
<dbReference type="PROSITE" id="PS50014">
    <property type="entry name" value="BROMODOMAIN_2"/>
    <property type="match status" value="1"/>
</dbReference>
<accession>A0A0P1B9Y7</accession>
<feature type="compositionally biased region" description="Polar residues" evidence="3">
    <location>
        <begin position="414"/>
        <end position="425"/>
    </location>
</feature>
<feature type="compositionally biased region" description="Low complexity" evidence="3">
    <location>
        <begin position="650"/>
        <end position="661"/>
    </location>
</feature>
<feature type="compositionally biased region" description="Low complexity" evidence="3">
    <location>
        <begin position="263"/>
        <end position="279"/>
    </location>
</feature>
<dbReference type="STRING" id="401625.A0A0P1B9Y7"/>
<evidence type="ECO:0000256" key="2">
    <source>
        <dbReference type="PROSITE-ProRule" id="PRU00035"/>
    </source>
</evidence>
<evidence type="ECO:0000259" key="4">
    <source>
        <dbReference type="PROSITE" id="PS50014"/>
    </source>
</evidence>
<dbReference type="Proteomes" id="UP000054845">
    <property type="component" value="Unassembled WGS sequence"/>
</dbReference>
<feature type="region of interest" description="Disordered" evidence="3">
    <location>
        <begin position="22"/>
        <end position="52"/>
    </location>
</feature>
<dbReference type="SMART" id="SM00297">
    <property type="entry name" value="BROMO"/>
    <property type="match status" value="1"/>
</dbReference>
<keyword evidence="6" id="KW-1185">Reference proteome</keyword>
<keyword evidence="1 2" id="KW-0103">Bromodomain</keyword>
<evidence type="ECO:0000256" key="3">
    <source>
        <dbReference type="SAM" id="MobiDB-lite"/>
    </source>
</evidence>
<dbReference type="PANTHER" id="PTHR15398:SF4">
    <property type="entry name" value="BROMODOMAIN-CONTAINING PROTEIN 8 ISOFORM X1"/>
    <property type="match status" value="1"/>
</dbReference>
<feature type="compositionally biased region" description="Basic and acidic residues" evidence="3">
    <location>
        <begin position="535"/>
        <end position="550"/>
    </location>
</feature>
<dbReference type="AlphaFoldDB" id="A0A0P1B9Y7"/>
<feature type="region of interest" description="Disordered" evidence="3">
    <location>
        <begin position="229"/>
        <end position="700"/>
    </location>
</feature>
<evidence type="ECO:0000313" key="6">
    <source>
        <dbReference type="Proteomes" id="UP000054845"/>
    </source>
</evidence>
<dbReference type="CDD" id="cd04369">
    <property type="entry name" value="Bromodomain"/>
    <property type="match status" value="1"/>
</dbReference>
<feature type="compositionally biased region" description="Basic and acidic residues" evidence="3">
    <location>
        <begin position="608"/>
        <end position="648"/>
    </location>
</feature>
<feature type="compositionally biased region" description="Basic and acidic residues" evidence="3">
    <location>
        <begin position="679"/>
        <end position="697"/>
    </location>
</feature>
<evidence type="ECO:0000256" key="1">
    <source>
        <dbReference type="ARBA" id="ARBA00023117"/>
    </source>
</evidence>
<protein>
    <submittedName>
        <fullName evidence="5">BRD8</fullName>
    </submittedName>
</protein>
<name>A0A0P1B9Y7_9BASI</name>
<organism evidence="5 6">
    <name type="scientific">Ceraceosorus bombacis</name>
    <dbReference type="NCBI Taxonomy" id="401625"/>
    <lineage>
        <taxon>Eukaryota</taxon>
        <taxon>Fungi</taxon>
        <taxon>Dikarya</taxon>
        <taxon>Basidiomycota</taxon>
        <taxon>Ustilaginomycotina</taxon>
        <taxon>Exobasidiomycetes</taxon>
        <taxon>Ceraceosorales</taxon>
        <taxon>Ceraceosoraceae</taxon>
        <taxon>Ceraceosorus</taxon>
    </lineage>
</organism>
<dbReference type="GO" id="GO:0006325">
    <property type="term" value="P:chromatin organization"/>
    <property type="evidence" value="ECO:0007669"/>
    <property type="project" value="UniProtKB-ARBA"/>
</dbReference>
<proteinExistence type="predicted"/>
<dbReference type="EMBL" id="CCYA01000181">
    <property type="protein sequence ID" value="CEH12679.1"/>
    <property type="molecule type" value="Genomic_DNA"/>
</dbReference>
<feature type="compositionally biased region" description="Polar residues" evidence="3">
    <location>
        <begin position="379"/>
        <end position="396"/>
    </location>
</feature>
<dbReference type="Gene3D" id="1.20.920.10">
    <property type="entry name" value="Bromodomain-like"/>
    <property type="match status" value="1"/>
</dbReference>
<feature type="domain" description="Bromo" evidence="4">
    <location>
        <begin position="714"/>
        <end position="784"/>
    </location>
</feature>
<sequence length="810" mass="85986">MAPVTTAPSSAQGSAPLLSLAGSAGMQPTAPLPSPTPSPGVGAASTGTATPSSLSRLTLGDKLLLAQAVHHVGSVPPDWAQVSALVLNHPLIKTSARIETVSKAGFTLGRVFGSRECERAWIALMRMYGLVYQPGETQAQSQSHSMTQEDEEGNAVQTTSKNKESRTAAPKTDKASQLQLAQLLYAERLLELRNQIKEKEDKFRELVQEVEAVKTGARDDALRAELALKEASDHDAGPVGAAEESISRAHSDAEAVVASNEVKTSTTSTTAGPAPSKPAQISATEAEAHEAPERSTNSPTQAAKAPPEPSAQASTTMVDTANPKPAAASPDEGAAAVAKPVGTSIAGTQSKKPIPPPIKTSTSSAEQPSAIPAVVLTQDAPSTPKVSPRQRTVTDGSSLASPAPSVSALRRRSGTLSASRSTSPAATDDRSQSVSRQEEASGSKETRSESEATKTEERHESSPSRPTPQRAGSSVQKRKRAAEAVDTPATRDAEQSARKRTRASTNRPVETIAEDTVAEAEEPPTPTVGRPRRGGRTDSSSRDVEGDLEKIQSVTSASTPAPPSTPGPSKQLRRSGRASLAGDESVPPTPVSAGPTRSTRSRKASPSETRETVTKVESEDEQQRASATRERSQSTIGLEEHKETEDAATRASVSLSPVSSRRPSRGGGRGRASSVASRDSGRERSTGPGAKKDDKEKARRKKEKMLLMLLDEVSNHTHGNLFHNPIKEQDAPDYYQLVRHPLDLKTIRSKVKDGQIVNSAQLRRALNHMFANSLIYNRPGTEVHRMATEMRDAAEGMVDQFEQTQQMSRR</sequence>
<dbReference type="OrthoDB" id="1742084at2759"/>
<feature type="compositionally biased region" description="Basic and acidic residues" evidence="3">
    <location>
        <begin position="427"/>
        <end position="462"/>
    </location>
</feature>
<dbReference type="SUPFAM" id="SSF47370">
    <property type="entry name" value="Bromodomain"/>
    <property type="match status" value="1"/>
</dbReference>
<dbReference type="PRINTS" id="PR00503">
    <property type="entry name" value="BROMODOMAIN"/>
</dbReference>
<feature type="compositionally biased region" description="Basic and acidic residues" evidence="3">
    <location>
        <begin position="161"/>
        <end position="174"/>
    </location>
</feature>
<dbReference type="GO" id="GO:0035267">
    <property type="term" value="C:NuA4 histone acetyltransferase complex"/>
    <property type="evidence" value="ECO:0007669"/>
    <property type="project" value="TreeGrafter"/>
</dbReference>
<reference evidence="5 6" key="1">
    <citation type="submission" date="2014-09" db="EMBL/GenBank/DDBJ databases">
        <authorList>
            <person name="Magalhaes I.L.F."/>
            <person name="Oliveira U."/>
            <person name="Santos F.R."/>
            <person name="Vidigal T.H.D.A."/>
            <person name="Brescovit A.D."/>
            <person name="Santos A.J."/>
        </authorList>
    </citation>
    <scope>NUCLEOTIDE SEQUENCE [LARGE SCALE GENOMIC DNA]</scope>
</reference>
<feature type="compositionally biased region" description="Acidic residues" evidence="3">
    <location>
        <begin position="512"/>
        <end position="522"/>
    </location>
</feature>
<dbReference type="Pfam" id="PF00439">
    <property type="entry name" value="Bromodomain"/>
    <property type="match status" value="1"/>
</dbReference>
<dbReference type="InterPro" id="IPR001487">
    <property type="entry name" value="Bromodomain"/>
</dbReference>